<evidence type="ECO:0000313" key="1">
    <source>
        <dbReference type="EMBL" id="KAI9268350.1"/>
    </source>
</evidence>
<organism evidence="1 2">
    <name type="scientific">Phascolomyces articulosus</name>
    <dbReference type="NCBI Taxonomy" id="60185"/>
    <lineage>
        <taxon>Eukaryota</taxon>
        <taxon>Fungi</taxon>
        <taxon>Fungi incertae sedis</taxon>
        <taxon>Mucoromycota</taxon>
        <taxon>Mucoromycotina</taxon>
        <taxon>Mucoromycetes</taxon>
        <taxon>Mucorales</taxon>
        <taxon>Lichtheimiaceae</taxon>
        <taxon>Phascolomyces</taxon>
    </lineage>
</organism>
<comment type="caution">
    <text evidence="1">The sequence shown here is derived from an EMBL/GenBank/DDBJ whole genome shotgun (WGS) entry which is preliminary data.</text>
</comment>
<dbReference type="Proteomes" id="UP001209540">
    <property type="component" value="Unassembled WGS sequence"/>
</dbReference>
<evidence type="ECO:0000313" key="2">
    <source>
        <dbReference type="Proteomes" id="UP001209540"/>
    </source>
</evidence>
<gene>
    <name evidence="1" type="ORF">BDA99DRAFT_363380</name>
</gene>
<protein>
    <submittedName>
        <fullName evidence="1">Uncharacterized protein</fullName>
    </submittedName>
</protein>
<dbReference type="EMBL" id="JAIXMP010000009">
    <property type="protein sequence ID" value="KAI9268350.1"/>
    <property type="molecule type" value="Genomic_DNA"/>
</dbReference>
<proteinExistence type="predicted"/>
<keyword evidence="2" id="KW-1185">Reference proteome</keyword>
<sequence length="325" mass="35989">MVTLRDIQRSINQTIRNATPDTDGQNTLDTIDTFLDEHGTTIDALSKNAIELTSTGTTPTTVTANATALTAATASTTTAAATAAAAAATVAVTTSIGSNSNTAINNEAIDRLSNELFQLYNDIVISPPSSRNVSNTVSCSNEALLIHNQHYLILLFVRKLAPLLGPDRIFFHDWWTVVLKPVLGTASYTENVRREARAIVSDCLVLEKFVRNNNENKYAKKVVDEYLGWSENYSPHEEDSLEALDKQKQVATSSSSSSLIYGEKQQQDETTRLRLQHQALLDLEQDEWSKSLVAILLSFGSVETKRFFMILNEYFLQTYSFARNP</sequence>
<reference evidence="1" key="1">
    <citation type="journal article" date="2022" name="IScience">
        <title>Evolution of zygomycete secretomes and the origins of terrestrial fungal ecologies.</title>
        <authorList>
            <person name="Chang Y."/>
            <person name="Wang Y."/>
            <person name="Mondo S."/>
            <person name="Ahrendt S."/>
            <person name="Andreopoulos W."/>
            <person name="Barry K."/>
            <person name="Beard J."/>
            <person name="Benny G.L."/>
            <person name="Blankenship S."/>
            <person name="Bonito G."/>
            <person name="Cuomo C."/>
            <person name="Desiro A."/>
            <person name="Gervers K.A."/>
            <person name="Hundley H."/>
            <person name="Kuo A."/>
            <person name="LaButti K."/>
            <person name="Lang B.F."/>
            <person name="Lipzen A."/>
            <person name="O'Donnell K."/>
            <person name="Pangilinan J."/>
            <person name="Reynolds N."/>
            <person name="Sandor L."/>
            <person name="Smith M.E."/>
            <person name="Tsang A."/>
            <person name="Grigoriev I.V."/>
            <person name="Stajich J.E."/>
            <person name="Spatafora J.W."/>
        </authorList>
    </citation>
    <scope>NUCLEOTIDE SEQUENCE</scope>
    <source>
        <strain evidence="1">RSA 2281</strain>
    </source>
</reference>
<dbReference type="AlphaFoldDB" id="A0AAD5KDK9"/>
<accession>A0AAD5KDK9</accession>
<reference evidence="1" key="2">
    <citation type="submission" date="2023-02" db="EMBL/GenBank/DDBJ databases">
        <authorList>
            <consortium name="DOE Joint Genome Institute"/>
            <person name="Mondo S.J."/>
            <person name="Chang Y."/>
            <person name="Wang Y."/>
            <person name="Ahrendt S."/>
            <person name="Andreopoulos W."/>
            <person name="Barry K."/>
            <person name="Beard J."/>
            <person name="Benny G.L."/>
            <person name="Blankenship S."/>
            <person name="Bonito G."/>
            <person name="Cuomo C."/>
            <person name="Desiro A."/>
            <person name="Gervers K.A."/>
            <person name="Hundley H."/>
            <person name="Kuo A."/>
            <person name="LaButti K."/>
            <person name="Lang B.F."/>
            <person name="Lipzen A."/>
            <person name="O'Donnell K."/>
            <person name="Pangilinan J."/>
            <person name="Reynolds N."/>
            <person name="Sandor L."/>
            <person name="Smith M.W."/>
            <person name="Tsang A."/>
            <person name="Grigoriev I.V."/>
            <person name="Stajich J.E."/>
            <person name="Spatafora J.W."/>
        </authorList>
    </citation>
    <scope>NUCLEOTIDE SEQUENCE</scope>
    <source>
        <strain evidence="1">RSA 2281</strain>
    </source>
</reference>
<name>A0AAD5KDK9_9FUNG</name>